<comment type="catalytic activity">
    <reaction evidence="1">
        <text>ATP + protein L-histidine = ADP + protein N-phospho-L-histidine.</text>
        <dbReference type="EC" id="2.7.13.3"/>
    </reaction>
</comment>
<dbReference type="InterPro" id="IPR007895">
    <property type="entry name" value="MASE1"/>
</dbReference>
<dbReference type="Pfam" id="PF13426">
    <property type="entry name" value="PAS_9"/>
    <property type="match status" value="1"/>
</dbReference>
<feature type="domain" description="PAC" evidence="24">
    <location>
        <begin position="427"/>
        <end position="479"/>
    </location>
</feature>
<evidence type="ECO:0000256" key="16">
    <source>
        <dbReference type="ARBA" id="ARBA00022989"/>
    </source>
</evidence>
<dbReference type="EMBL" id="CP106738">
    <property type="protein sequence ID" value="UXX84770.1"/>
    <property type="molecule type" value="Genomic_DNA"/>
</dbReference>
<dbReference type="InterPro" id="IPR000014">
    <property type="entry name" value="PAS"/>
</dbReference>
<evidence type="ECO:0000256" key="14">
    <source>
        <dbReference type="ARBA" id="ARBA00022777"/>
    </source>
</evidence>
<feature type="coiled-coil region" evidence="21">
    <location>
        <begin position="322"/>
        <end position="356"/>
    </location>
</feature>
<dbReference type="InterPro" id="IPR000700">
    <property type="entry name" value="PAS-assoc_C"/>
</dbReference>
<keyword evidence="20" id="KW-0675">Receptor</keyword>
<dbReference type="SMART" id="SM00086">
    <property type="entry name" value="PAC"/>
    <property type="match status" value="1"/>
</dbReference>
<keyword evidence="12" id="KW-0677">Repeat</keyword>
<feature type="transmembrane region" description="Helical" evidence="22">
    <location>
        <begin position="271"/>
        <end position="292"/>
    </location>
</feature>
<keyword evidence="6" id="KW-0597">Phosphoprotein</keyword>
<evidence type="ECO:0000256" key="8">
    <source>
        <dbReference type="ARBA" id="ARBA00022630"/>
    </source>
</evidence>
<keyword evidence="5" id="KW-0600">Photoreceptor protein</keyword>
<feature type="transmembrane region" description="Helical" evidence="22">
    <location>
        <begin position="154"/>
        <end position="176"/>
    </location>
</feature>
<dbReference type="EC" id="2.7.13.3" evidence="3"/>
<feature type="transmembrane region" description="Helical" evidence="22">
    <location>
        <begin position="44"/>
        <end position="64"/>
    </location>
</feature>
<protein>
    <recommendedName>
        <fullName evidence="3">histidine kinase</fullName>
        <ecNumber evidence="3">2.7.13.3</ecNumber>
    </recommendedName>
</protein>
<evidence type="ECO:0000259" key="23">
    <source>
        <dbReference type="PROSITE" id="PS50112"/>
    </source>
</evidence>
<keyword evidence="4" id="KW-1003">Cell membrane</keyword>
<evidence type="ECO:0000256" key="18">
    <source>
        <dbReference type="ARBA" id="ARBA00023026"/>
    </source>
</evidence>
<proteinExistence type="predicted"/>
<dbReference type="Pfam" id="PF05231">
    <property type="entry name" value="MASE1"/>
    <property type="match status" value="1"/>
</dbReference>
<evidence type="ECO:0000256" key="15">
    <source>
        <dbReference type="ARBA" id="ARBA00022840"/>
    </source>
</evidence>
<evidence type="ECO:0000256" key="10">
    <source>
        <dbReference type="ARBA" id="ARBA00022679"/>
    </source>
</evidence>
<keyword evidence="15" id="KW-0067">ATP-binding</keyword>
<keyword evidence="14" id="KW-0418">Kinase</keyword>
<dbReference type="SUPFAM" id="SSF55874">
    <property type="entry name" value="ATPase domain of HSP90 chaperone/DNA topoisomerase II/histidine kinase"/>
    <property type="match status" value="1"/>
</dbReference>
<keyword evidence="18" id="KW-0843">Virulence</keyword>
<dbReference type="PANTHER" id="PTHR41523">
    <property type="entry name" value="TWO-COMPONENT SYSTEM SENSOR PROTEIN"/>
    <property type="match status" value="1"/>
</dbReference>
<feature type="domain" description="PAS" evidence="23">
    <location>
        <begin position="353"/>
        <end position="423"/>
    </location>
</feature>
<dbReference type="CDD" id="cd00130">
    <property type="entry name" value="PAS"/>
    <property type="match status" value="1"/>
</dbReference>
<dbReference type="Proteomes" id="UP001064087">
    <property type="component" value="Chromosome"/>
</dbReference>
<evidence type="ECO:0000256" key="3">
    <source>
        <dbReference type="ARBA" id="ARBA00012438"/>
    </source>
</evidence>
<evidence type="ECO:0000256" key="17">
    <source>
        <dbReference type="ARBA" id="ARBA00022991"/>
    </source>
</evidence>
<dbReference type="SMART" id="SM00911">
    <property type="entry name" value="HWE_HK"/>
    <property type="match status" value="1"/>
</dbReference>
<name>A0ABY6DLX3_9RHOB</name>
<reference evidence="25" key="1">
    <citation type="submission" date="2022-10" db="EMBL/GenBank/DDBJ databases">
        <title>Roseovarius pelagicus sp. nov., isolated from Arctic seawater.</title>
        <authorList>
            <person name="Hong Y.W."/>
            <person name="Hwang C.Y."/>
        </authorList>
    </citation>
    <scope>NUCLEOTIDE SEQUENCE</scope>
    <source>
        <strain evidence="25">HL-MP18</strain>
    </source>
</reference>
<dbReference type="SUPFAM" id="SSF55785">
    <property type="entry name" value="PYP-like sensor domain (PAS domain)"/>
    <property type="match status" value="1"/>
</dbReference>
<evidence type="ECO:0000256" key="19">
    <source>
        <dbReference type="ARBA" id="ARBA00023136"/>
    </source>
</evidence>
<keyword evidence="26" id="KW-1185">Reference proteome</keyword>
<evidence type="ECO:0000256" key="12">
    <source>
        <dbReference type="ARBA" id="ARBA00022737"/>
    </source>
</evidence>
<feature type="transmembrane region" description="Helical" evidence="22">
    <location>
        <begin position="70"/>
        <end position="88"/>
    </location>
</feature>
<dbReference type="InterPro" id="IPR035965">
    <property type="entry name" value="PAS-like_dom_sf"/>
</dbReference>
<evidence type="ECO:0000256" key="13">
    <source>
        <dbReference type="ARBA" id="ARBA00022741"/>
    </source>
</evidence>
<dbReference type="PROSITE" id="PS50113">
    <property type="entry name" value="PAC"/>
    <property type="match status" value="1"/>
</dbReference>
<dbReference type="Gene3D" id="3.30.450.20">
    <property type="entry name" value="PAS domain"/>
    <property type="match status" value="1"/>
</dbReference>
<keyword evidence="9" id="KW-0288">FMN</keyword>
<organism evidence="25 26">
    <name type="scientific">Roseovarius pelagicus</name>
    <dbReference type="NCBI Taxonomy" id="2980108"/>
    <lineage>
        <taxon>Bacteria</taxon>
        <taxon>Pseudomonadati</taxon>
        <taxon>Pseudomonadota</taxon>
        <taxon>Alphaproteobacteria</taxon>
        <taxon>Rhodobacterales</taxon>
        <taxon>Roseobacteraceae</taxon>
        <taxon>Roseovarius</taxon>
    </lineage>
</organism>
<feature type="transmembrane region" description="Helical" evidence="22">
    <location>
        <begin position="95"/>
        <end position="113"/>
    </location>
</feature>
<evidence type="ECO:0000256" key="22">
    <source>
        <dbReference type="SAM" id="Phobius"/>
    </source>
</evidence>
<comment type="subcellular location">
    <subcellularLocation>
        <location evidence="2">Cell membrane</location>
        <topology evidence="2">Multi-pass membrane protein</topology>
    </subcellularLocation>
</comment>
<keyword evidence="8" id="KW-0285">Flavoprotein</keyword>
<keyword evidence="16 22" id="KW-1133">Transmembrane helix</keyword>
<accession>A0ABY6DLX3</accession>
<dbReference type="Gene3D" id="3.30.565.10">
    <property type="entry name" value="Histidine kinase-like ATPase, C-terminal domain"/>
    <property type="match status" value="1"/>
</dbReference>
<evidence type="ECO:0000256" key="1">
    <source>
        <dbReference type="ARBA" id="ARBA00000085"/>
    </source>
</evidence>
<gene>
    <name evidence="25" type="ORF">N7U68_09080</name>
</gene>
<keyword evidence="11 22" id="KW-0812">Transmembrane</keyword>
<evidence type="ECO:0000256" key="7">
    <source>
        <dbReference type="ARBA" id="ARBA00022606"/>
    </source>
</evidence>
<feature type="transmembrane region" description="Helical" evidence="22">
    <location>
        <begin position="247"/>
        <end position="264"/>
    </location>
</feature>
<feature type="transmembrane region" description="Helical" evidence="22">
    <location>
        <begin position="119"/>
        <end position="142"/>
    </location>
</feature>
<evidence type="ECO:0000313" key="26">
    <source>
        <dbReference type="Proteomes" id="UP001064087"/>
    </source>
</evidence>
<evidence type="ECO:0000256" key="5">
    <source>
        <dbReference type="ARBA" id="ARBA00022543"/>
    </source>
</evidence>
<dbReference type="InterPro" id="IPR001610">
    <property type="entry name" value="PAC"/>
</dbReference>
<dbReference type="Pfam" id="PF07536">
    <property type="entry name" value="HWE_HK"/>
    <property type="match status" value="1"/>
</dbReference>
<keyword evidence="17" id="KW-0157">Chromophore</keyword>
<keyword evidence="21" id="KW-0175">Coiled coil</keyword>
<keyword evidence="13" id="KW-0547">Nucleotide-binding</keyword>
<evidence type="ECO:0000256" key="11">
    <source>
        <dbReference type="ARBA" id="ARBA00022692"/>
    </source>
</evidence>
<dbReference type="SMART" id="SM00091">
    <property type="entry name" value="PAS"/>
    <property type="match status" value="1"/>
</dbReference>
<evidence type="ECO:0000256" key="21">
    <source>
        <dbReference type="SAM" id="Coils"/>
    </source>
</evidence>
<evidence type="ECO:0000256" key="6">
    <source>
        <dbReference type="ARBA" id="ARBA00022553"/>
    </source>
</evidence>
<keyword evidence="7" id="KW-0716">Sensory transduction</keyword>
<evidence type="ECO:0000256" key="9">
    <source>
        <dbReference type="ARBA" id="ARBA00022643"/>
    </source>
</evidence>
<dbReference type="InterPro" id="IPR011102">
    <property type="entry name" value="Sig_transdc_His_kinase_HWE"/>
</dbReference>
<evidence type="ECO:0000259" key="24">
    <source>
        <dbReference type="PROSITE" id="PS50113"/>
    </source>
</evidence>
<keyword evidence="10" id="KW-0808">Transferase</keyword>
<evidence type="ECO:0000256" key="2">
    <source>
        <dbReference type="ARBA" id="ARBA00004651"/>
    </source>
</evidence>
<feature type="transmembrane region" description="Helical" evidence="22">
    <location>
        <begin position="191"/>
        <end position="213"/>
    </location>
</feature>
<sequence>MIALSHSKSKVLVSTDIASETVENDWPITRSGSRVVLTSERPSGIALGACYAAYMLAAVFGQWMSVIPGIPITVWPPNGVILAVLIITPRRSWHWWIAIGAAGELTGNVLWFHNNLIPALGYVLGNAAAVVTAALLLAPHLGHPLIRLTSLRQVFAFLFIGVLTTPVISATIGSAIDAAVGKNPFVVTWPLWWLGDATGILIASPLVISTVNAWREAVRPNFSQLLEAAGIAATIVAISVWELSTGAAHAFLLLIPVIWAALRFEFRGTALTILTLALVVGTHTQTLATTALAANDAVFAQSRLQILIAAAAATGLIVAGLIRQQREVLIDLARINAELEDRVARRARTIEAAEARFKATFENAAVAIGIVDAQGKLVRVNESFARMLGYDVNALEGFELDRFTHPDDRTKGTAAWRQLASGDSDQYELEKRYLRKDGETVWGHTSVSCVRTLSGGIDYGIKIIQDITARKQSDEARQILAREVNHRSKNLIAIIQAIARRTSARSPEDFATTFAQRLQSLAANQDLLIRSDWESVGLKELVCSQIEPLGTVGERFVLSGPPITVSSAAAQAIGMALHELATNAAKYGSLSSDQGKVEIDWTVDGDDFRMSWTETGGPEAKEPDQHGFGTTVIDTMISSTLSAKVTIDYTPKGLVWRLCCPHSALSEAG</sequence>
<dbReference type="InterPro" id="IPR036890">
    <property type="entry name" value="HATPase_C_sf"/>
</dbReference>
<dbReference type="PANTHER" id="PTHR41523:SF7">
    <property type="entry name" value="HISTIDINE KINASE"/>
    <property type="match status" value="1"/>
</dbReference>
<evidence type="ECO:0000256" key="4">
    <source>
        <dbReference type="ARBA" id="ARBA00022475"/>
    </source>
</evidence>
<dbReference type="NCBIfam" id="TIGR00229">
    <property type="entry name" value="sensory_box"/>
    <property type="match status" value="1"/>
</dbReference>
<keyword evidence="19 22" id="KW-0472">Membrane</keyword>
<dbReference type="RefSeq" id="WP_263048904.1">
    <property type="nucleotide sequence ID" value="NZ_CP106738.1"/>
</dbReference>
<dbReference type="PROSITE" id="PS50112">
    <property type="entry name" value="PAS"/>
    <property type="match status" value="1"/>
</dbReference>
<evidence type="ECO:0000256" key="20">
    <source>
        <dbReference type="ARBA" id="ARBA00023170"/>
    </source>
</evidence>
<feature type="transmembrane region" description="Helical" evidence="22">
    <location>
        <begin position="304"/>
        <end position="322"/>
    </location>
</feature>
<evidence type="ECO:0000313" key="25">
    <source>
        <dbReference type="EMBL" id="UXX84770.1"/>
    </source>
</evidence>